<proteinExistence type="predicted"/>
<organism evidence="11 12">
    <name type="scientific">Rhodinocichla rosea</name>
    <dbReference type="NCBI Taxonomy" id="58203"/>
    <lineage>
        <taxon>Eukaryota</taxon>
        <taxon>Metazoa</taxon>
        <taxon>Chordata</taxon>
        <taxon>Craniata</taxon>
        <taxon>Vertebrata</taxon>
        <taxon>Euteleostomi</taxon>
        <taxon>Archelosauria</taxon>
        <taxon>Archosauria</taxon>
        <taxon>Dinosauria</taxon>
        <taxon>Saurischia</taxon>
        <taxon>Theropoda</taxon>
        <taxon>Coelurosauria</taxon>
        <taxon>Aves</taxon>
        <taxon>Neognathae</taxon>
        <taxon>Neoaves</taxon>
        <taxon>Telluraves</taxon>
        <taxon>Australaves</taxon>
        <taxon>Passeriformes</taxon>
        <taxon>Thraupidae</taxon>
        <taxon>Rhodinocichla</taxon>
    </lineage>
</organism>
<evidence type="ECO:0000256" key="7">
    <source>
        <dbReference type="ARBA" id="ARBA00093348"/>
    </source>
</evidence>
<dbReference type="Gene3D" id="1.20.1250.20">
    <property type="entry name" value="MFS general substrate transporter like domains"/>
    <property type="match status" value="1"/>
</dbReference>
<dbReference type="PANTHER" id="PTHR24002:SF3">
    <property type="entry name" value="SOLUTE CARRIER FAMILY 22 MEMBER 18"/>
    <property type="match status" value="1"/>
</dbReference>
<dbReference type="PROSITE" id="PS50850">
    <property type="entry name" value="MFS"/>
    <property type="match status" value="1"/>
</dbReference>
<feature type="transmembrane region" description="Helical" evidence="9">
    <location>
        <begin position="93"/>
        <end position="113"/>
    </location>
</feature>
<protein>
    <recommendedName>
        <fullName evidence="6">Organic cation transporter-like protein 2</fullName>
    </recommendedName>
</protein>
<dbReference type="GO" id="GO:0005635">
    <property type="term" value="C:nuclear envelope"/>
    <property type="evidence" value="ECO:0007669"/>
    <property type="project" value="TreeGrafter"/>
</dbReference>
<feature type="non-terminal residue" evidence="11">
    <location>
        <position position="421"/>
    </location>
</feature>
<accession>A0A7K8RGT2</accession>
<evidence type="ECO:0000259" key="10">
    <source>
        <dbReference type="PROSITE" id="PS50850"/>
    </source>
</evidence>
<feature type="transmembrane region" description="Helical" evidence="9">
    <location>
        <begin position="35"/>
        <end position="57"/>
    </location>
</feature>
<dbReference type="InterPro" id="IPR036259">
    <property type="entry name" value="MFS_trans_sf"/>
</dbReference>
<evidence type="ECO:0000256" key="5">
    <source>
        <dbReference type="ARBA" id="ARBA00023136"/>
    </source>
</evidence>
<feature type="non-terminal residue" evidence="11">
    <location>
        <position position="1"/>
    </location>
</feature>
<feature type="domain" description="Major facilitator superfamily (MFS) profile" evidence="10">
    <location>
        <begin position="29"/>
        <end position="415"/>
    </location>
</feature>
<dbReference type="Proteomes" id="UP000574210">
    <property type="component" value="Unassembled WGS sequence"/>
</dbReference>
<evidence type="ECO:0000256" key="8">
    <source>
        <dbReference type="SAM" id="MobiDB-lite"/>
    </source>
</evidence>
<dbReference type="FunFam" id="1.20.1250.20:FF:000297">
    <property type="entry name" value="Solute carrier family 22 member 18"/>
    <property type="match status" value="1"/>
</dbReference>
<keyword evidence="5 9" id="KW-0472">Membrane</keyword>
<gene>
    <name evidence="11" type="primary">Slc22a18</name>
    <name evidence="11" type="ORF">RHOROS_R02083</name>
</gene>
<dbReference type="CDD" id="cd17331">
    <property type="entry name" value="MFS_SLC22A18"/>
    <property type="match status" value="1"/>
</dbReference>
<evidence type="ECO:0000256" key="1">
    <source>
        <dbReference type="ARBA" id="ARBA00004424"/>
    </source>
</evidence>
<comment type="function">
    <text evidence="7">May act as a transporter of organic cations based on a proton efflux antiport mechanism. May play a role in the transport of chloroquine and quinidine-related compounds in kidney. Plays a role in the regulation of lipid metabolism.</text>
</comment>
<evidence type="ECO:0000256" key="9">
    <source>
        <dbReference type="SAM" id="Phobius"/>
    </source>
</evidence>
<evidence type="ECO:0000256" key="3">
    <source>
        <dbReference type="ARBA" id="ARBA00022692"/>
    </source>
</evidence>
<feature type="region of interest" description="Disordered" evidence="8">
    <location>
        <begin position="1"/>
        <end position="21"/>
    </location>
</feature>
<evidence type="ECO:0000256" key="4">
    <source>
        <dbReference type="ARBA" id="ARBA00022989"/>
    </source>
</evidence>
<evidence type="ECO:0000256" key="2">
    <source>
        <dbReference type="ARBA" id="ARBA00022475"/>
    </source>
</evidence>
<comment type="subcellular location">
    <subcellularLocation>
        <location evidence="1">Apical cell membrane</location>
        <topology evidence="1">Multi-pass membrane protein</topology>
    </subcellularLocation>
</comment>
<dbReference type="SUPFAM" id="SSF103473">
    <property type="entry name" value="MFS general substrate transporter"/>
    <property type="match status" value="1"/>
</dbReference>
<feature type="transmembrane region" description="Helical" evidence="9">
    <location>
        <begin position="69"/>
        <end position="86"/>
    </location>
</feature>
<feature type="transmembrane region" description="Helical" evidence="9">
    <location>
        <begin position="328"/>
        <end position="350"/>
    </location>
</feature>
<dbReference type="GO" id="GO:0016324">
    <property type="term" value="C:apical plasma membrane"/>
    <property type="evidence" value="ECO:0007669"/>
    <property type="project" value="UniProtKB-SubCell"/>
</dbReference>
<dbReference type="Pfam" id="PF07690">
    <property type="entry name" value="MFS_1"/>
    <property type="match status" value="1"/>
</dbReference>
<feature type="transmembrane region" description="Helical" evidence="9">
    <location>
        <begin position="158"/>
        <end position="176"/>
    </location>
</feature>
<dbReference type="InterPro" id="IPR001958">
    <property type="entry name" value="Tet-R_TetA/multi-R_MdtG-like"/>
</dbReference>
<evidence type="ECO:0000256" key="6">
    <source>
        <dbReference type="ARBA" id="ARBA00078639"/>
    </source>
</evidence>
<evidence type="ECO:0000313" key="12">
    <source>
        <dbReference type="Proteomes" id="UP000574210"/>
    </source>
</evidence>
<feature type="transmembrane region" description="Helical" evidence="9">
    <location>
        <begin position="390"/>
        <end position="409"/>
    </location>
</feature>
<keyword evidence="12" id="KW-1185">Reference proteome</keyword>
<keyword evidence="4 9" id="KW-1133">Transmembrane helix</keyword>
<comment type="caution">
    <text evidence="11">The sequence shown here is derived from an EMBL/GenBank/DDBJ whole genome shotgun (WGS) entry which is preliminary data.</text>
</comment>
<dbReference type="PRINTS" id="PR01035">
    <property type="entry name" value="TCRTETA"/>
</dbReference>
<dbReference type="PANTHER" id="PTHR24002">
    <property type="entry name" value="SOLUTE CARRIER FAMILY 22 MEMBER 18"/>
    <property type="match status" value="1"/>
</dbReference>
<keyword evidence="2" id="KW-1003">Cell membrane</keyword>
<dbReference type="InterPro" id="IPR011701">
    <property type="entry name" value="MFS"/>
</dbReference>
<sequence length="421" mass="45362">VSTMNAKTSSAGEEEASGMSNETLGEAKRRQVIRVAYVIAALDLTFLFMQIGLMPYLAKSLGLDSVGFGYLQTIFGVLQLMGGYIFGRFADQFGARAALILSCASGSIFFLLMSLSTNIPLLFLSRLPGVFMHGIPGAQKVITDVTTPSQRAGALGKLGFCFGVGIIAGSVVGGVLSTKFGVYVPTYVGLVGSLINTLIAVVWIPSQTKPKSDHQVTEHSDLFSIREILRLMRFPGVMEVFIVKVFAGFPIGLFMIMFSIISMDFFGLEAVESGYLMSYFGVLQMVVQGLVVGKLASRCSEITLLRLSVFVFACVGLGMALMRTVWHYCIIAVPLMFAFSMLATITDSILTKAVPPTDTGAMLGICASVQPLTRTVGPTIGGVLYKQFGVSSFGYLQLMVNLGLFVYLLKSKIPLEEMKSQ</sequence>
<feature type="transmembrane region" description="Helical" evidence="9">
    <location>
        <begin position="304"/>
        <end position="322"/>
    </location>
</feature>
<name>A0A7K8RGT2_9PASS</name>
<dbReference type="EMBL" id="VWYZ01000031">
    <property type="protein sequence ID" value="NXF16981.1"/>
    <property type="molecule type" value="Genomic_DNA"/>
</dbReference>
<dbReference type="GO" id="GO:0022857">
    <property type="term" value="F:transmembrane transporter activity"/>
    <property type="evidence" value="ECO:0007669"/>
    <property type="project" value="InterPro"/>
</dbReference>
<feature type="transmembrane region" description="Helical" evidence="9">
    <location>
        <begin position="182"/>
        <end position="204"/>
    </location>
</feature>
<evidence type="ECO:0000313" key="11">
    <source>
        <dbReference type="EMBL" id="NXF16981.1"/>
    </source>
</evidence>
<keyword evidence="3 9" id="KW-0812">Transmembrane</keyword>
<reference evidence="11 12" key="1">
    <citation type="submission" date="2019-09" db="EMBL/GenBank/DDBJ databases">
        <title>Bird 10,000 Genomes (B10K) Project - Family phase.</title>
        <authorList>
            <person name="Zhang G."/>
        </authorList>
    </citation>
    <scope>NUCLEOTIDE SEQUENCE [LARGE SCALE GENOMIC DNA]</scope>
    <source>
        <strain evidence="11">B10K-CU-031-12</strain>
        <tissue evidence="11">Muscle</tissue>
    </source>
</reference>
<dbReference type="InterPro" id="IPR020846">
    <property type="entry name" value="MFS_dom"/>
</dbReference>
<dbReference type="AlphaFoldDB" id="A0A7K8RGT2"/>
<feature type="transmembrane region" description="Helical" evidence="9">
    <location>
        <begin position="273"/>
        <end position="292"/>
    </location>
</feature>
<feature type="transmembrane region" description="Helical" evidence="9">
    <location>
        <begin position="240"/>
        <end position="261"/>
    </location>
</feature>